<dbReference type="EMBL" id="BPLR01014003">
    <property type="protein sequence ID" value="GIY65555.1"/>
    <property type="molecule type" value="Genomic_DNA"/>
</dbReference>
<dbReference type="AlphaFoldDB" id="A0AAV4V6H5"/>
<accession>A0AAV4V6H5</accession>
<evidence type="ECO:0000313" key="2">
    <source>
        <dbReference type="Proteomes" id="UP001054945"/>
    </source>
</evidence>
<keyword evidence="2" id="KW-1185">Reference proteome</keyword>
<dbReference type="Proteomes" id="UP001054945">
    <property type="component" value="Unassembled WGS sequence"/>
</dbReference>
<evidence type="ECO:0000313" key="1">
    <source>
        <dbReference type="EMBL" id="GIY65555.1"/>
    </source>
</evidence>
<protein>
    <submittedName>
        <fullName evidence="1">Uncharacterized protein</fullName>
    </submittedName>
</protein>
<reference evidence="1 2" key="1">
    <citation type="submission" date="2021-06" db="EMBL/GenBank/DDBJ databases">
        <title>Caerostris extrusa draft genome.</title>
        <authorList>
            <person name="Kono N."/>
            <person name="Arakawa K."/>
        </authorList>
    </citation>
    <scope>NUCLEOTIDE SEQUENCE [LARGE SCALE GENOMIC DNA]</scope>
</reference>
<name>A0AAV4V6H5_CAEEX</name>
<sequence>MSKQYADNLHTSVDIPMVLHTCLDILMVLRICFGHCKWFYISVWTFQVVLHTCSNIPSSSTCLSGHSKCVSLSFYDELQQKGGGGGAEDFDESQTHFKTRSDGCEKSKKIFLGANCPRRTGS</sequence>
<comment type="caution">
    <text evidence="1">The sequence shown here is derived from an EMBL/GenBank/DDBJ whole genome shotgun (WGS) entry which is preliminary data.</text>
</comment>
<organism evidence="1 2">
    <name type="scientific">Caerostris extrusa</name>
    <name type="common">Bark spider</name>
    <name type="synonym">Caerostris bankana</name>
    <dbReference type="NCBI Taxonomy" id="172846"/>
    <lineage>
        <taxon>Eukaryota</taxon>
        <taxon>Metazoa</taxon>
        <taxon>Ecdysozoa</taxon>
        <taxon>Arthropoda</taxon>
        <taxon>Chelicerata</taxon>
        <taxon>Arachnida</taxon>
        <taxon>Araneae</taxon>
        <taxon>Araneomorphae</taxon>
        <taxon>Entelegynae</taxon>
        <taxon>Araneoidea</taxon>
        <taxon>Araneidae</taxon>
        <taxon>Caerostris</taxon>
    </lineage>
</organism>
<gene>
    <name evidence="1" type="ORF">CEXT_166521</name>
</gene>
<proteinExistence type="predicted"/>